<name>A0AB39ZB39_DROSZ</name>
<sequence>MASVRPSLFFEDEEKKEKKFERAFSTRYTTTMGIAFGRQTTKFDIPIHDNRTLLDRNVKRHYDDKKYIGEFDDTNDARFFTYKPLYDDRDVRPKDPSFSKFKVPTEVSCKERMKRDTIRYNRQLNNEISKLIDYQSTALEAAYFVKMMSYTTLWPPYHSNLEIANTSRNFYRLSKREQNRYDFIMSHDFC</sequence>
<organism evidence="1 2">
    <name type="scientific">Drosophila suzukii</name>
    <name type="common">Spotted-wing drosophila fruit fly</name>
    <dbReference type="NCBI Taxonomy" id="28584"/>
    <lineage>
        <taxon>Eukaryota</taxon>
        <taxon>Metazoa</taxon>
        <taxon>Ecdysozoa</taxon>
        <taxon>Arthropoda</taxon>
        <taxon>Hexapoda</taxon>
        <taxon>Insecta</taxon>
        <taxon>Pterygota</taxon>
        <taxon>Neoptera</taxon>
        <taxon>Endopterygota</taxon>
        <taxon>Diptera</taxon>
        <taxon>Brachycera</taxon>
        <taxon>Muscomorpha</taxon>
        <taxon>Ephydroidea</taxon>
        <taxon>Drosophilidae</taxon>
        <taxon>Drosophila</taxon>
        <taxon>Sophophora</taxon>
    </lineage>
</organism>
<dbReference type="InterPro" id="IPR032004">
    <property type="entry name" value="DUF4790"/>
</dbReference>
<dbReference type="Proteomes" id="UP001652628">
    <property type="component" value="Chromosome 3"/>
</dbReference>
<proteinExistence type="predicted"/>
<dbReference type="GeneID" id="108011289"/>
<evidence type="ECO:0000313" key="2">
    <source>
        <dbReference type="RefSeq" id="XP_016931886.2"/>
    </source>
</evidence>
<gene>
    <name evidence="2" type="primary">LOC108011289</name>
</gene>
<keyword evidence="1" id="KW-1185">Reference proteome</keyword>
<protein>
    <submittedName>
        <fullName evidence="2">Uncharacterized protein</fullName>
    </submittedName>
</protein>
<dbReference type="AlphaFoldDB" id="A0AB39ZB39"/>
<reference evidence="2" key="1">
    <citation type="submission" date="2025-08" db="UniProtKB">
        <authorList>
            <consortium name="RefSeq"/>
        </authorList>
    </citation>
    <scope>IDENTIFICATION</scope>
</reference>
<accession>A0AB39ZB39</accession>
<evidence type="ECO:0000313" key="1">
    <source>
        <dbReference type="Proteomes" id="UP001652628"/>
    </source>
</evidence>
<dbReference type="Pfam" id="PF16037">
    <property type="entry name" value="DUF4790"/>
    <property type="match status" value="1"/>
</dbReference>
<dbReference type="RefSeq" id="XP_016931886.2">
    <property type="nucleotide sequence ID" value="XM_017076397.4"/>
</dbReference>